<protein>
    <submittedName>
        <fullName evidence="5">GntR family transcriptional regulator, transcriptional repressor for pyruvate dehydrogenase complex</fullName>
    </submittedName>
</protein>
<accession>A0A1H8Y2L8</accession>
<keyword evidence="6" id="KW-1185">Reference proteome</keyword>
<evidence type="ECO:0000256" key="2">
    <source>
        <dbReference type="ARBA" id="ARBA00023125"/>
    </source>
</evidence>
<dbReference type="SMART" id="SM00345">
    <property type="entry name" value="HTH_GNTR"/>
    <property type="match status" value="1"/>
</dbReference>
<dbReference type="Pfam" id="PF07729">
    <property type="entry name" value="FCD"/>
    <property type="match status" value="1"/>
</dbReference>
<organism evidence="5 6">
    <name type="scientific">Propionispora vibrioides</name>
    <dbReference type="NCBI Taxonomy" id="112903"/>
    <lineage>
        <taxon>Bacteria</taxon>
        <taxon>Bacillati</taxon>
        <taxon>Bacillota</taxon>
        <taxon>Negativicutes</taxon>
        <taxon>Selenomonadales</taxon>
        <taxon>Sporomusaceae</taxon>
        <taxon>Propionispora</taxon>
    </lineage>
</organism>
<keyword evidence="5" id="KW-0670">Pyruvate</keyword>
<keyword evidence="1" id="KW-0805">Transcription regulation</keyword>
<evidence type="ECO:0000256" key="3">
    <source>
        <dbReference type="ARBA" id="ARBA00023163"/>
    </source>
</evidence>
<dbReference type="SUPFAM" id="SSF48008">
    <property type="entry name" value="GntR ligand-binding domain-like"/>
    <property type="match status" value="1"/>
</dbReference>
<dbReference type="SMART" id="SM00895">
    <property type="entry name" value="FCD"/>
    <property type="match status" value="1"/>
</dbReference>
<feature type="domain" description="HTH gntR-type" evidence="4">
    <location>
        <begin position="21"/>
        <end position="89"/>
    </location>
</feature>
<dbReference type="InterPro" id="IPR011711">
    <property type="entry name" value="GntR_C"/>
</dbReference>
<gene>
    <name evidence="5" type="ORF">SAMN04490178_13626</name>
</gene>
<sequence>MEMKYDREPDLSIMLSPRPSQSSVDYVISSIKELLLTKKMVPGDKLPAEMELAKLLSVSRGSIREAMKILAAFGIIEIKRGDGTYVSSDIEGKVLFDPLLFSFILSQPEFEELKELRMLLEKDVIRLAIKNAGEEDIRELRQCYESMEILKNGQEKDYDRLLNFDLEFHHILGKITKNRLLEKIYRFVMEYFSPYIAQSMRNHTYFSLESKETHRKLLDAVERRDFVSAEEAVENSVEVWETLIFKSGGETR</sequence>
<dbReference type="InterPro" id="IPR000524">
    <property type="entry name" value="Tscrpt_reg_HTH_GntR"/>
</dbReference>
<dbReference type="InterPro" id="IPR008920">
    <property type="entry name" value="TF_FadR/GntR_C"/>
</dbReference>
<name>A0A1H8Y2L8_9FIRM</name>
<dbReference type="STRING" id="112903.SAMN04490178_13626"/>
<dbReference type="Gene3D" id="1.20.120.530">
    <property type="entry name" value="GntR ligand-binding domain-like"/>
    <property type="match status" value="1"/>
</dbReference>
<dbReference type="Proteomes" id="UP000198847">
    <property type="component" value="Unassembled WGS sequence"/>
</dbReference>
<dbReference type="InterPro" id="IPR036390">
    <property type="entry name" value="WH_DNA-bd_sf"/>
</dbReference>
<dbReference type="EMBL" id="FODY01000036">
    <property type="protein sequence ID" value="SEP45768.1"/>
    <property type="molecule type" value="Genomic_DNA"/>
</dbReference>
<dbReference type="SUPFAM" id="SSF46785">
    <property type="entry name" value="Winged helix' DNA-binding domain"/>
    <property type="match status" value="1"/>
</dbReference>
<dbReference type="AlphaFoldDB" id="A0A1H8Y2L8"/>
<dbReference type="PRINTS" id="PR00035">
    <property type="entry name" value="HTHGNTR"/>
</dbReference>
<dbReference type="Gene3D" id="1.10.10.10">
    <property type="entry name" value="Winged helix-like DNA-binding domain superfamily/Winged helix DNA-binding domain"/>
    <property type="match status" value="1"/>
</dbReference>
<keyword evidence="2" id="KW-0238">DNA-binding</keyword>
<dbReference type="GO" id="GO:0003700">
    <property type="term" value="F:DNA-binding transcription factor activity"/>
    <property type="evidence" value="ECO:0007669"/>
    <property type="project" value="InterPro"/>
</dbReference>
<dbReference type="PANTHER" id="PTHR43537">
    <property type="entry name" value="TRANSCRIPTIONAL REGULATOR, GNTR FAMILY"/>
    <property type="match status" value="1"/>
</dbReference>
<keyword evidence="3" id="KW-0804">Transcription</keyword>
<dbReference type="OrthoDB" id="9799482at2"/>
<dbReference type="CDD" id="cd07377">
    <property type="entry name" value="WHTH_GntR"/>
    <property type="match status" value="1"/>
</dbReference>
<proteinExistence type="predicted"/>
<dbReference type="PROSITE" id="PS50949">
    <property type="entry name" value="HTH_GNTR"/>
    <property type="match status" value="1"/>
</dbReference>
<evidence type="ECO:0000313" key="6">
    <source>
        <dbReference type="Proteomes" id="UP000198847"/>
    </source>
</evidence>
<evidence type="ECO:0000259" key="4">
    <source>
        <dbReference type="PROSITE" id="PS50949"/>
    </source>
</evidence>
<dbReference type="GO" id="GO:0003677">
    <property type="term" value="F:DNA binding"/>
    <property type="evidence" value="ECO:0007669"/>
    <property type="project" value="UniProtKB-KW"/>
</dbReference>
<dbReference type="InterPro" id="IPR036388">
    <property type="entry name" value="WH-like_DNA-bd_sf"/>
</dbReference>
<dbReference type="PANTHER" id="PTHR43537:SF5">
    <property type="entry name" value="UXU OPERON TRANSCRIPTIONAL REGULATOR"/>
    <property type="match status" value="1"/>
</dbReference>
<reference evidence="5 6" key="1">
    <citation type="submission" date="2016-10" db="EMBL/GenBank/DDBJ databases">
        <authorList>
            <person name="de Groot N.N."/>
        </authorList>
    </citation>
    <scope>NUCLEOTIDE SEQUENCE [LARGE SCALE GENOMIC DNA]</scope>
    <source>
        <strain evidence="5 6">DSM 13305</strain>
    </source>
</reference>
<dbReference type="Pfam" id="PF00392">
    <property type="entry name" value="GntR"/>
    <property type="match status" value="1"/>
</dbReference>
<evidence type="ECO:0000256" key="1">
    <source>
        <dbReference type="ARBA" id="ARBA00023015"/>
    </source>
</evidence>
<evidence type="ECO:0000313" key="5">
    <source>
        <dbReference type="EMBL" id="SEP45768.1"/>
    </source>
</evidence>